<organism evidence="2">
    <name type="scientific">Sus scrofa</name>
    <name type="common">Pig</name>
    <dbReference type="NCBI Taxonomy" id="9823"/>
    <lineage>
        <taxon>Eukaryota</taxon>
        <taxon>Metazoa</taxon>
        <taxon>Chordata</taxon>
        <taxon>Craniata</taxon>
        <taxon>Vertebrata</taxon>
        <taxon>Euteleostomi</taxon>
        <taxon>Mammalia</taxon>
        <taxon>Eutheria</taxon>
        <taxon>Laurasiatheria</taxon>
        <taxon>Artiodactyla</taxon>
        <taxon>Suina</taxon>
        <taxon>Suidae</taxon>
        <taxon>Sus</taxon>
    </lineage>
</organism>
<dbReference type="EMBL" id="DQIR01029032">
    <property type="protein sequence ID" value="HCZ84507.1"/>
    <property type="molecule type" value="Transcribed_RNA"/>
</dbReference>
<protein>
    <submittedName>
        <fullName evidence="2">NTPase KAP family P-loop domain-containing protein 1-like</fullName>
    </submittedName>
</protein>
<dbReference type="EMBL" id="DQIR01179481">
    <property type="protein sequence ID" value="HDB34958.1"/>
    <property type="molecule type" value="Transcribed_RNA"/>
</dbReference>
<dbReference type="AlphaFoldDB" id="A0A480E8V2"/>
<feature type="compositionally biased region" description="Low complexity" evidence="1">
    <location>
        <begin position="78"/>
        <end position="90"/>
    </location>
</feature>
<proteinExistence type="predicted"/>
<reference evidence="2" key="1">
    <citation type="journal article" date="2019" name="PeerJ">
        <title>Genes of the pig, Sus scrofa, reconstructed with EvidentialGene.</title>
        <authorList>
            <person name="Gilbert D.G."/>
        </authorList>
    </citation>
    <scope>NUCLEOTIDE SEQUENCE</scope>
</reference>
<evidence type="ECO:0000313" key="2">
    <source>
        <dbReference type="EMBL" id="HCZ84507.1"/>
    </source>
</evidence>
<feature type="region of interest" description="Disordered" evidence="1">
    <location>
        <begin position="70"/>
        <end position="146"/>
    </location>
</feature>
<feature type="compositionally biased region" description="Low complexity" evidence="1">
    <location>
        <begin position="135"/>
        <end position="146"/>
    </location>
</feature>
<name>A0A480E8V2_PIG</name>
<accession>A0A480E8V2</accession>
<sequence length="272" mass="28523">MHKHCTVHFSKGALPLRTPAEAYFLDPELGHQKGCCRQWCHDPAAPQAHRPCRPSPQVCWQLAYHGHQGGGGVCRRGPQAPILQQQQQQQPQPPPPRPLRQRLCPTLGAQRGPSPATTAPRQLASALQPPPAPTTSPTAAPAMARSNPALPSAVGILLEPSRPTEARPLPTPSACGSFTSYNSGAHPAFPSQGSVPAASLPAWAWGLPSSPLTLVPDLGPQGSHLGFTCHDPRLPGQACPRCLCPRLAHFSPSADTLALPSLFLAPTSGAGG</sequence>
<evidence type="ECO:0000256" key="1">
    <source>
        <dbReference type="SAM" id="MobiDB-lite"/>
    </source>
</evidence>